<dbReference type="Pfam" id="PF00512">
    <property type="entry name" value="HisKA"/>
    <property type="match status" value="1"/>
</dbReference>
<dbReference type="PROSITE" id="PS50110">
    <property type="entry name" value="RESPONSE_REGULATORY"/>
    <property type="match status" value="1"/>
</dbReference>
<evidence type="ECO:0000256" key="3">
    <source>
        <dbReference type="ARBA" id="ARBA00022553"/>
    </source>
</evidence>
<dbReference type="InterPro" id="IPR004358">
    <property type="entry name" value="Sig_transdc_His_kin-like_C"/>
</dbReference>
<dbReference type="SMART" id="SM00448">
    <property type="entry name" value="REC"/>
    <property type="match status" value="1"/>
</dbReference>
<comment type="catalytic activity">
    <reaction evidence="1">
        <text>ATP + protein L-histidine = ADP + protein N-phospho-L-histidine.</text>
        <dbReference type="EC" id="2.7.13.3"/>
    </reaction>
</comment>
<dbReference type="EC" id="2.7.13.3" evidence="2"/>
<comment type="caution">
    <text evidence="17">The sequence shown here is derived from an EMBL/GenBank/DDBJ whole genome shotgun (WGS) entry which is preliminary data.</text>
</comment>
<dbReference type="InterPro" id="IPR036890">
    <property type="entry name" value="HATPase_C_sf"/>
</dbReference>
<gene>
    <name evidence="17" type="ORF">EG028_01210</name>
</gene>
<feature type="domain" description="Histidine kinase" evidence="15">
    <location>
        <begin position="819"/>
        <end position="1040"/>
    </location>
</feature>
<evidence type="ECO:0000259" key="15">
    <source>
        <dbReference type="PROSITE" id="PS50109"/>
    </source>
</evidence>
<dbReference type="Pfam" id="PF07494">
    <property type="entry name" value="Reg_prop"/>
    <property type="match status" value="8"/>
</dbReference>
<dbReference type="Pfam" id="PF12833">
    <property type="entry name" value="HTH_18"/>
    <property type="match status" value="1"/>
</dbReference>
<name>A0A3N4MFY3_9BACT</name>
<reference evidence="18" key="1">
    <citation type="submission" date="2018-11" db="EMBL/GenBank/DDBJ databases">
        <title>Chitinophaga lutea sp.nov., isolate from arsenic contaminated soil.</title>
        <authorList>
            <person name="Zong Y."/>
        </authorList>
    </citation>
    <scope>NUCLEOTIDE SEQUENCE [LARGE SCALE GENOMIC DNA]</scope>
    <source>
        <strain evidence="18">YLT18</strain>
    </source>
</reference>
<dbReference type="Gene3D" id="3.30.565.10">
    <property type="entry name" value="Histidine kinase-like ATPase, C-terminal domain"/>
    <property type="match status" value="1"/>
</dbReference>
<dbReference type="FunFam" id="2.60.40.10:FF:000791">
    <property type="entry name" value="Two-component system sensor histidine kinase/response regulator"/>
    <property type="match status" value="1"/>
</dbReference>
<evidence type="ECO:0000256" key="7">
    <source>
        <dbReference type="ARBA" id="ARBA00022840"/>
    </source>
</evidence>
<dbReference type="Pfam" id="PF02518">
    <property type="entry name" value="HATPase_c"/>
    <property type="match status" value="1"/>
</dbReference>
<dbReference type="PROSITE" id="PS00041">
    <property type="entry name" value="HTH_ARAC_FAMILY_1"/>
    <property type="match status" value="1"/>
</dbReference>
<dbReference type="PROSITE" id="PS50109">
    <property type="entry name" value="HIS_KIN"/>
    <property type="match status" value="1"/>
</dbReference>
<dbReference type="InterPro" id="IPR011006">
    <property type="entry name" value="CheY-like_superfamily"/>
</dbReference>
<dbReference type="SUPFAM" id="SSF46689">
    <property type="entry name" value="Homeodomain-like"/>
    <property type="match status" value="1"/>
</dbReference>
<dbReference type="Proteomes" id="UP000279089">
    <property type="component" value="Unassembled WGS sequence"/>
</dbReference>
<proteinExistence type="predicted"/>
<accession>A0A3N4MFY3</accession>
<evidence type="ECO:0000256" key="2">
    <source>
        <dbReference type="ARBA" id="ARBA00012438"/>
    </source>
</evidence>
<dbReference type="SMART" id="SM00387">
    <property type="entry name" value="HATPase_c"/>
    <property type="match status" value="1"/>
</dbReference>
<keyword evidence="7" id="KW-0067">ATP-binding</keyword>
<dbReference type="PANTHER" id="PTHR43547:SF2">
    <property type="entry name" value="HYBRID SIGNAL TRANSDUCTION HISTIDINE KINASE C"/>
    <property type="match status" value="1"/>
</dbReference>
<keyword evidence="18" id="KW-1185">Reference proteome</keyword>
<dbReference type="PANTHER" id="PTHR43547">
    <property type="entry name" value="TWO-COMPONENT HISTIDINE KINASE"/>
    <property type="match status" value="1"/>
</dbReference>
<evidence type="ECO:0000256" key="5">
    <source>
        <dbReference type="ARBA" id="ARBA00022741"/>
    </source>
</evidence>
<evidence type="ECO:0000256" key="11">
    <source>
        <dbReference type="ARBA" id="ARBA00023163"/>
    </source>
</evidence>
<dbReference type="RefSeq" id="WP_120514214.1">
    <property type="nucleotide sequence ID" value="NZ_QXZY01000001.1"/>
</dbReference>
<keyword evidence="10" id="KW-0238">DNA-binding</keyword>
<feature type="domain" description="Response regulatory" evidence="16">
    <location>
        <begin position="1082"/>
        <end position="1197"/>
    </location>
</feature>
<dbReference type="InterPro" id="IPR018062">
    <property type="entry name" value="HTH_AraC-typ_CS"/>
</dbReference>
<keyword evidence="5" id="KW-0547">Nucleotide-binding</keyword>
<dbReference type="Gene3D" id="3.40.50.2300">
    <property type="match status" value="1"/>
</dbReference>
<dbReference type="GO" id="GO:0003700">
    <property type="term" value="F:DNA-binding transcription factor activity"/>
    <property type="evidence" value="ECO:0007669"/>
    <property type="project" value="InterPro"/>
</dbReference>
<dbReference type="InterPro" id="IPR015943">
    <property type="entry name" value="WD40/YVTN_repeat-like_dom_sf"/>
</dbReference>
<dbReference type="Gene3D" id="1.10.287.130">
    <property type="match status" value="1"/>
</dbReference>
<keyword evidence="6" id="KW-0418">Kinase</keyword>
<keyword evidence="13" id="KW-0472">Membrane</keyword>
<dbReference type="InterPro" id="IPR011110">
    <property type="entry name" value="Reg_prop"/>
</dbReference>
<dbReference type="InterPro" id="IPR001789">
    <property type="entry name" value="Sig_transdc_resp-reg_receiver"/>
</dbReference>
<dbReference type="InterPro" id="IPR013783">
    <property type="entry name" value="Ig-like_fold"/>
</dbReference>
<dbReference type="Pfam" id="PF07495">
    <property type="entry name" value="Y_Y_Y"/>
    <property type="match status" value="1"/>
</dbReference>
<dbReference type="Gene3D" id="2.60.40.10">
    <property type="entry name" value="Immunoglobulins"/>
    <property type="match status" value="1"/>
</dbReference>
<dbReference type="InterPro" id="IPR018060">
    <property type="entry name" value="HTH_AraC"/>
</dbReference>
<dbReference type="SUPFAM" id="SSF52172">
    <property type="entry name" value="CheY-like"/>
    <property type="match status" value="1"/>
</dbReference>
<dbReference type="PRINTS" id="PR00344">
    <property type="entry name" value="BCTRLSENSOR"/>
</dbReference>
<dbReference type="CDD" id="cd00082">
    <property type="entry name" value="HisKA"/>
    <property type="match status" value="1"/>
</dbReference>
<dbReference type="SMART" id="SM00388">
    <property type="entry name" value="HisKA"/>
    <property type="match status" value="1"/>
</dbReference>
<evidence type="ECO:0000256" key="1">
    <source>
        <dbReference type="ARBA" id="ARBA00000085"/>
    </source>
</evidence>
<dbReference type="SUPFAM" id="SSF47384">
    <property type="entry name" value="Homodimeric domain of signal transducing histidine kinase"/>
    <property type="match status" value="1"/>
</dbReference>
<keyword evidence="4" id="KW-0808">Transferase</keyword>
<keyword evidence="13" id="KW-1133">Transmembrane helix</keyword>
<evidence type="ECO:0000313" key="18">
    <source>
        <dbReference type="Proteomes" id="UP000279089"/>
    </source>
</evidence>
<dbReference type="GO" id="GO:0000155">
    <property type="term" value="F:phosphorelay sensor kinase activity"/>
    <property type="evidence" value="ECO:0007669"/>
    <property type="project" value="InterPro"/>
</dbReference>
<dbReference type="GO" id="GO:0043565">
    <property type="term" value="F:sequence-specific DNA binding"/>
    <property type="evidence" value="ECO:0007669"/>
    <property type="project" value="InterPro"/>
</dbReference>
<evidence type="ECO:0000313" key="17">
    <source>
        <dbReference type="EMBL" id="RPD42942.1"/>
    </source>
</evidence>
<evidence type="ECO:0000256" key="12">
    <source>
        <dbReference type="PROSITE-ProRule" id="PRU00169"/>
    </source>
</evidence>
<dbReference type="InterPro" id="IPR036097">
    <property type="entry name" value="HisK_dim/P_sf"/>
</dbReference>
<dbReference type="Gene3D" id="1.10.10.60">
    <property type="entry name" value="Homeodomain-like"/>
    <property type="match status" value="1"/>
</dbReference>
<dbReference type="EMBL" id="RMBX01000001">
    <property type="protein sequence ID" value="RPD42942.1"/>
    <property type="molecule type" value="Genomic_DNA"/>
</dbReference>
<dbReference type="FunFam" id="3.30.565.10:FF:000037">
    <property type="entry name" value="Hybrid sensor histidine kinase/response regulator"/>
    <property type="match status" value="1"/>
</dbReference>
<keyword evidence="11" id="KW-0804">Transcription</keyword>
<dbReference type="InterPro" id="IPR009057">
    <property type="entry name" value="Homeodomain-like_sf"/>
</dbReference>
<evidence type="ECO:0000256" key="8">
    <source>
        <dbReference type="ARBA" id="ARBA00023012"/>
    </source>
</evidence>
<keyword evidence="13" id="KW-0812">Transmembrane</keyword>
<dbReference type="SMART" id="SM00342">
    <property type="entry name" value="HTH_ARAC"/>
    <property type="match status" value="1"/>
</dbReference>
<feature type="modified residue" description="4-aspartylphosphate" evidence="12">
    <location>
        <position position="1130"/>
    </location>
</feature>
<evidence type="ECO:0000256" key="10">
    <source>
        <dbReference type="ARBA" id="ARBA00023125"/>
    </source>
</evidence>
<feature type="domain" description="HTH araC/xylS-type" evidence="14">
    <location>
        <begin position="1233"/>
        <end position="1332"/>
    </location>
</feature>
<dbReference type="InterPro" id="IPR005467">
    <property type="entry name" value="His_kinase_dom"/>
</dbReference>
<keyword evidence="9" id="KW-0805">Transcription regulation</keyword>
<sequence length="1335" mass="151571">MIFRRGVYLYLLILLAFTSTKGQNIAFNHLTVENGLSHNSVLAIAQDARGFMWYGTRYGLNRYDGQRFRIYQYRAGDSTSLSENLILDIYSDSRKTLWVGTAVGLCRYDPEKDIFQRIVLTPGRQENINSIFEDRKGRLWVGASSGLYLQTDSLYHFRKFTAGKGQLAGYNVRSIRQDKRGDIWAGTNNGLNRLRETGGQFRIETFRHEEGNAGSLGMNYITSLAEDQDGHIWMGTQYAGIDIYDPVKNTFTHITQPVAAHNFVRSIIRDKAGKMWAGTQEGLNVIDPVTMKVATYRYDPGNKNSLSQNSIHSLFEDNNGSVWMGTYFGGVNMVHSYSTAFSTWQNSTLQPGISNDVVSCILEDARQNLWISTEGGGLNYYNRQTGAYTYYKHSPGNAGTIGSNLVKIVYEDKDLNIWAGTHGGGLNVMEKGKGPFKRYFYNQQDPNPFPREITFLMEDNEDRFWIGSNTGLHIMRRRGTGLIPYDDSSLTGTTAGVSVRYLFQDSRGRYWVGATKGLFMSTGGPMKEIRSDYINAIQEDSRGNIWVSLYYGGLVQYSPDLQKQTLYSEKDGLPHNNVMGLLEDEHHQLWISTGNGLVKFDPEKKTFQTYTTSDGIAGNSFNYNAFLKDSRGELYFGGFNGITSFFPDKIAANTYSAPILFTGLRLFNNPVGIHEKNGLLKEEIGYTRKLSFRHDQEVFTLEFALLNYIKSSKNRYAYKLEGADRDWVETGNPSVTYTNLSSGSYTLWVKGANNDGVWSTPVWIDITILPPFWRTWWAYCLYAALLAFLFFLVTRYFFMRALLTKEEDLHQVKLNFFTHVSHEIRTHLTLLMAPVEKMIHTLKRDDPMQQQLYTVRNNADRLLKLVSELMDFRKAETNHLKLHVSEQDLIPFLENIYASFGELSQSRHIKTSFSHDMQQAPVYFDREQLDKVFFNLLSNAFKFTPEGGRISLHVAQHKNTFVITVTDNGRGIAPEYLDKLFTNFFQVADHGFQNTGYGIGLALSRNIVELHKGTLTVESEPPAAGKEGRTCFTVTLQQGSKHFAGTQHVIGKYDIPDAAAVPVVGEEELPALSLPEESRPVTIQIVEDNPELRELVRQTFSGQYQVLESENGAEGLELATAQIPDLVISDVMMPEMDGLRFCYLLKTDERTSHIPVILLTAKSSQEDHVSGLETGADLYLTKPFSTRVLELNVRNLLASREKMRQKYSTQLQAEETTDVTAHLPNPLDNTFLEKLSQLVDEHMDDPEFGVDMLARKVAMSQPVLYKKLKAVTNMSVNDFVKSLRLKKAAELIRKKQHTVYEVAYMVGYNDRKYFSREFKKQFGKTPTEYAGEPEL</sequence>
<organism evidence="17 18">
    <name type="scientific">Chitinophaga barathri</name>
    <dbReference type="NCBI Taxonomy" id="1647451"/>
    <lineage>
        <taxon>Bacteria</taxon>
        <taxon>Pseudomonadati</taxon>
        <taxon>Bacteroidota</taxon>
        <taxon>Chitinophagia</taxon>
        <taxon>Chitinophagales</taxon>
        <taxon>Chitinophagaceae</taxon>
        <taxon>Chitinophaga</taxon>
    </lineage>
</organism>
<dbReference type="SUPFAM" id="SSF55874">
    <property type="entry name" value="ATPase domain of HSP90 chaperone/DNA topoisomerase II/histidine kinase"/>
    <property type="match status" value="1"/>
</dbReference>
<evidence type="ECO:0000256" key="4">
    <source>
        <dbReference type="ARBA" id="ARBA00022679"/>
    </source>
</evidence>
<dbReference type="InterPro" id="IPR003594">
    <property type="entry name" value="HATPase_dom"/>
</dbReference>
<dbReference type="InterPro" id="IPR003661">
    <property type="entry name" value="HisK_dim/P_dom"/>
</dbReference>
<dbReference type="PROSITE" id="PS01124">
    <property type="entry name" value="HTH_ARAC_FAMILY_2"/>
    <property type="match status" value="1"/>
</dbReference>
<dbReference type="Pfam" id="PF00072">
    <property type="entry name" value="Response_reg"/>
    <property type="match status" value="1"/>
</dbReference>
<dbReference type="SUPFAM" id="SSF63829">
    <property type="entry name" value="Calcium-dependent phosphotriesterase"/>
    <property type="match status" value="3"/>
</dbReference>
<dbReference type="GO" id="GO:0005524">
    <property type="term" value="F:ATP binding"/>
    <property type="evidence" value="ECO:0007669"/>
    <property type="project" value="UniProtKB-KW"/>
</dbReference>
<keyword evidence="8" id="KW-0902">Two-component regulatory system</keyword>
<dbReference type="InterPro" id="IPR011123">
    <property type="entry name" value="Y_Y_Y"/>
</dbReference>
<dbReference type="OrthoDB" id="1489484at2"/>
<evidence type="ECO:0000256" key="9">
    <source>
        <dbReference type="ARBA" id="ARBA00023015"/>
    </source>
</evidence>
<evidence type="ECO:0000256" key="13">
    <source>
        <dbReference type="SAM" id="Phobius"/>
    </source>
</evidence>
<dbReference type="Gene3D" id="2.130.10.10">
    <property type="entry name" value="YVTN repeat-like/Quinoprotein amine dehydrogenase"/>
    <property type="match status" value="2"/>
</dbReference>
<evidence type="ECO:0000259" key="14">
    <source>
        <dbReference type="PROSITE" id="PS01124"/>
    </source>
</evidence>
<protein>
    <recommendedName>
        <fullName evidence="2">histidine kinase</fullName>
        <ecNumber evidence="2">2.7.13.3</ecNumber>
    </recommendedName>
</protein>
<keyword evidence="3 12" id="KW-0597">Phosphoprotein</keyword>
<evidence type="ECO:0000259" key="16">
    <source>
        <dbReference type="PROSITE" id="PS50110"/>
    </source>
</evidence>
<evidence type="ECO:0000256" key="6">
    <source>
        <dbReference type="ARBA" id="ARBA00022777"/>
    </source>
</evidence>
<feature type="transmembrane region" description="Helical" evidence="13">
    <location>
        <begin position="776"/>
        <end position="798"/>
    </location>
</feature>